<dbReference type="Pfam" id="PF00512">
    <property type="entry name" value="HisKA"/>
    <property type="match status" value="1"/>
</dbReference>
<keyword evidence="9 16" id="KW-0067">ATP-binding</keyword>
<keyword evidence="7" id="KW-0547">Nucleotide-binding</keyword>
<dbReference type="InterPro" id="IPR003661">
    <property type="entry name" value="HisK_dim/P_dom"/>
</dbReference>
<keyword evidence="12 13" id="KW-0472">Membrane</keyword>
<dbReference type="InterPro" id="IPR050428">
    <property type="entry name" value="TCS_sensor_his_kinase"/>
</dbReference>
<gene>
    <name evidence="16" type="ORF">ACG04R_00785</name>
</gene>
<dbReference type="GO" id="GO:0005524">
    <property type="term" value="F:ATP binding"/>
    <property type="evidence" value="ECO:0007669"/>
    <property type="project" value="UniProtKB-KW"/>
</dbReference>
<feature type="transmembrane region" description="Helical" evidence="13">
    <location>
        <begin position="16"/>
        <end position="36"/>
    </location>
</feature>
<evidence type="ECO:0000259" key="14">
    <source>
        <dbReference type="PROSITE" id="PS50109"/>
    </source>
</evidence>
<keyword evidence="5" id="KW-0808">Transferase</keyword>
<keyword evidence="6 13" id="KW-0812">Transmembrane</keyword>
<dbReference type="Gene3D" id="1.10.287.130">
    <property type="match status" value="1"/>
</dbReference>
<keyword evidence="4" id="KW-0597">Phosphoprotein</keyword>
<dbReference type="PROSITE" id="PS50885">
    <property type="entry name" value="HAMP"/>
    <property type="match status" value="1"/>
</dbReference>
<dbReference type="RefSeq" id="WP_394405613.1">
    <property type="nucleotide sequence ID" value="NZ_JBIGIC010000001.1"/>
</dbReference>
<comment type="caution">
    <text evidence="16">The sequence shown here is derived from an EMBL/GenBank/DDBJ whole genome shotgun (WGS) entry which is preliminary data.</text>
</comment>
<dbReference type="PRINTS" id="PR00344">
    <property type="entry name" value="BCTRLSENSOR"/>
</dbReference>
<dbReference type="InterPro" id="IPR036097">
    <property type="entry name" value="HisK_dim/P_sf"/>
</dbReference>
<dbReference type="SMART" id="SM00387">
    <property type="entry name" value="HATPase_c"/>
    <property type="match status" value="1"/>
</dbReference>
<evidence type="ECO:0000256" key="11">
    <source>
        <dbReference type="ARBA" id="ARBA00023012"/>
    </source>
</evidence>
<evidence type="ECO:0000256" key="7">
    <source>
        <dbReference type="ARBA" id="ARBA00022741"/>
    </source>
</evidence>
<dbReference type="Pfam" id="PF02518">
    <property type="entry name" value="HATPase_c"/>
    <property type="match status" value="1"/>
</dbReference>
<evidence type="ECO:0000256" key="4">
    <source>
        <dbReference type="ARBA" id="ARBA00022553"/>
    </source>
</evidence>
<comment type="subcellular location">
    <subcellularLocation>
        <location evidence="2">Membrane</location>
        <topology evidence="2">Multi-pass membrane protein</topology>
    </subcellularLocation>
</comment>
<dbReference type="InterPro" id="IPR036890">
    <property type="entry name" value="HATPase_C_sf"/>
</dbReference>
<keyword evidence="10 13" id="KW-1133">Transmembrane helix</keyword>
<evidence type="ECO:0000256" key="1">
    <source>
        <dbReference type="ARBA" id="ARBA00000085"/>
    </source>
</evidence>
<dbReference type="InterPro" id="IPR003660">
    <property type="entry name" value="HAMP_dom"/>
</dbReference>
<evidence type="ECO:0000256" key="2">
    <source>
        <dbReference type="ARBA" id="ARBA00004141"/>
    </source>
</evidence>
<evidence type="ECO:0000313" key="17">
    <source>
        <dbReference type="Proteomes" id="UP001606134"/>
    </source>
</evidence>
<feature type="domain" description="HAMP" evidence="15">
    <location>
        <begin position="185"/>
        <end position="237"/>
    </location>
</feature>
<proteinExistence type="predicted"/>
<dbReference type="EMBL" id="JBIGIC010000001">
    <property type="protein sequence ID" value="MFG6485182.1"/>
    <property type="molecule type" value="Genomic_DNA"/>
</dbReference>
<keyword evidence="17" id="KW-1185">Reference proteome</keyword>
<dbReference type="CDD" id="cd00082">
    <property type="entry name" value="HisKA"/>
    <property type="match status" value="1"/>
</dbReference>
<dbReference type="EC" id="2.7.13.3" evidence="3"/>
<dbReference type="CDD" id="cd00075">
    <property type="entry name" value="HATPase"/>
    <property type="match status" value="1"/>
</dbReference>
<evidence type="ECO:0000259" key="15">
    <source>
        <dbReference type="PROSITE" id="PS50885"/>
    </source>
</evidence>
<evidence type="ECO:0000256" key="3">
    <source>
        <dbReference type="ARBA" id="ARBA00012438"/>
    </source>
</evidence>
<evidence type="ECO:0000256" key="10">
    <source>
        <dbReference type="ARBA" id="ARBA00022989"/>
    </source>
</evidence>
<name>A0ABW7H6K6_9BURK</name>
<reference evidence="16 17" key="1">
    <citation type="submission" date="2024-08" db="EMBL/GenBank/DDBJ databases">
        <authorList>
            <person name="Lu H."/>
        </authorList>
    </citation>
    <scope>NUCLEOTIDE SEQUENCE [LARGE SCALE GENOMIC DNA]</scope>
    <source>
        <strain evidence="16 17">BYS78W</strain>
    </source>
</reference>
<keyword evidence="8" id="KW-0418">Kinase</keyword>
<keyword evidence="11" id="KW-0902">Two-component regulatory system</keyword>
<evidence type="ECO:0000256" key="9">
    <source>
        <dbReference type="ARBA" id="ARBA00022840"/>
    </source>
</evidence>
<dbReference type="InterPro" id="IPR004358">
    <property type="entry name" value="Sig_transdc_His_kin-like_C"/>
</dbReference>
<sequence length="457" mass="49275">MNAAWIRQPSLMRRTVAAMALAFVLVLAVLLVHDYLETRQSYVQDLAIHNRAELLAPELAGLADATEAGRLMSSLARINERWRARTGQSRGPVIHQLRDASGTVLAAYPADAADAFPAGPEPVTQRAVHGAVHWVVTQPAGPWTLVIAEPAEPLAPLLWRLADDILDKLVLALPLVLLPVGLALWTGLAPLRRLTKALAARDPQDLSPLGVQPPHRELRPLAVAFEHLLAQLRRRVERERRFVQEAAHELRTPLAAVTTQAHVLAHADTAEGRARAEAAMVQMLQRASHLSQQLLDLAVLDDEAPARAQAVDLVPLLEQALASAGDTAAARGLELSLDAPDALPAMLPLAAWQSVLHNLLDNALRYVPSGGRIEVALRPVADGLELRVADDGPGLPPEWRERAFDRFWRAPGQQVSGSGLGLSIVQQAARRLGGRIAVEDGLGGRGIAFVLYVAKSA</sequence>
<dbReference type="SMART" id="SM00388">
    <property type="entry name" value="HisKA"/>
    <property type="match status" value="1"/>
</dbReference>
<comment type="catalytic activity">
    <reaction evidence="1">
        <text>ATP + protein L-histidine = ADP + protein N-phospho-L-histidine.</text>
        <dbReference type="EC" id="2.7.13.3"/>
    </reaction>
</comment>
<evidence type="ECO:0000256" key="5">
    <source>
        <dbReference type="ARBA" id="ARBA00022679"/>
    </source>
</evidence>
<evidence type="ECO:0000313" key="16">
    <source>
        <dbReference type="EMBL" id="MFG6485182.1"/>
    </source>
</evidence>
<dbReference type="PANTHER" id="PTHR45436:SF14">
    <property type="entry name" value="SENSOR PROTEIN QSEC"/>
    <property type="match status" value="1"/>
</dbReference>
<evidence type="ECO:0000256" key="13">
    <source>
        <dbReference type="SAM" id="Phobius"/>
    </source>
</evidence>
<evidence type="ECO:0000256" key="12">
    <source>
        <dbReference type="ARBA" id="ARBA00023136"/>
    </source>
</evidence>
<evidence type="ECO:0000256" key="8">
    <source>
        <dbReference type="ARBA" id="ARBA00022777"/>
    </source>
</evidence>
<dbReference type="Gene3D" id="3.30.565.10">
    <property type="entry name" value="Histidine kinase-like ATPase, C-terminal domain"/>
    <property type="match status" value="1"/>
</dbReference>
<accession>A0ABW7H6K6</accession>
<dbReference type="InterPro" id="IPR003594">
    <property type="entry name" value="HATPase_dom"/>
</dbReference>
<dbReference type="Proteomes" id="UP001606134">
    <property type="component" value="Unassembled WGS sequence"/>
</dbReference>
<dbReference type="SUPFAM" id="SSF55874">
    <property type="entry name" value="ATPase domain of HSP90 chaperone/DNA topoisomerase II/histidine kinase"/>
    <property type="match status" value="1"/>
</dbReference>
<dbReference type="InterPro" id="IPR005467">
    <property type="entry name" value="His_kinase_dom"/>
</dbReference>
<evidence type="ECO:0000256" key="6">
    <source>
        <dbReference type="ARBA" id="ARBA00022692"/>
    </source>
</evidence>
<protein>
    <recommendedName>
        <fullName evidence="3">histidine kinase</fullName>
        <ecNumber evidence="3">2.7.13.3</ecNumber>
    </recommendedName>
</protein>
<feature type="transmembrane region" description="Helical" evidence="13">
    <location>
        <begin position="169"/>
        <end position="191"/>
    </location>
</feature>
<organism evidence="16 17">
    <name type="scientific">Pelomonas candidula</name>
    <dbReference type="NCBI Taxonomy" id="3299025"/>
    <lineage>
        <taxon>Bacteria</taxon>
        <taxon>Pseudomonadati</taxon>
        <taxon>Pseudomonadota</taxon>
        <taxon>Betaproteobacteria</taxon>
        <taxon>Burkholderiales</taxon>
        <taxon>Sphaerotilaceae</taxon>
        <taxon>Roseateles</taxon>
    </lineage>
</organism>
<feature type="domain" description="Histidine kinase" evidence="14">
    <location>
        <begin position="245"/>
        <end position="457"/>
    </location>
</feature>
<dbReference type="PROSITE" id="PS50109">
    <property type="entry name" value="HIS_KIN"/>
    <property type="match status" value="1"/>
</dbReference>
<dbReference type="PANTHER" id="PTHR45436">
    <property type="entry name" value="SENSOR HISTIDINE KINASE YKOH"/>
    <property type="match status" value="1"/>
</dbReference>
<dbReference type="SUPFAM" id="SSF47384">
    <property type="entry name" value="Homodimeric domain of signal transducing histidine kinase"/>
    <property type="match status" value="1"/>
</dbReference>